<dbReference type="PANTHER" id="PTHR31272:SF9">
    <property type="entry name" value="BLL1027 PROTEIN"/>
    <property type="match status" value="1"/>
</dbReference>
<comment type="caution">
    <text evidence="8">The sequence shown here is derived from an EMBL/GenBank/DDBJ whole genome shotgun (WGS) entry which is preliminary data.</text>
</comment>
<evidence type="ECO:0000256" key="1">
    <source>
        <dbReference type="ARBA" id="ARBA00004141"/>
    </source>
</evidence>
<comment type="similarity">
    <text evidence="2">Belongs to the DsbD family.</text>
</comment>
<evidence type="ECO:0000313" key="8">
    <source>
        <dbReference type="EMBL" id="PJA55388.1"/>
    </source>
</evidence>
<gene>
    <name evidence="8" type="ORF">CO165_03830</name>
</gene>
<dbReference type="EMBL" id="PFWL01000157">
    <property type="protein sequence ID" value="PJA55388.1"/>
    <property type="molecule type" value="Genomic_DNA"/>
</dbReference>
<dbReference type="AlphaFoldDB" id="A0A2M7XXE1"/>
<evidence type="ECO:0000256" key="4">
    <source>
        <dbReference type="ARBA" id="ARBA00022989"/>
    </source>
</evidence>
<feature type="transmembrane region" description="Helical" evidence="6">
    <location>
        <begin position="114"/>
        <end position="138"/>
    </location>
</feature>
<feature type="transmembrane region" description="Helical" evidence="6">
    <location>
        <begin position="42"/>
        <end position="62"/>
    </location>
</feature>
<dbReference type="InterPro" id="IPR051790">
    <property type="entry name" value="Cytochrome_c-biogenesis_DsbD"/>
</dbReference>
<keyword evidence="4 6" id="KW-1133">Transmembrane helix</keyword>
<feature type="transmembrane region" description="Helical" evidence="6">
    <location>
        <begin position="192"/>
        <end position="211"/>
    </location>
</feature>
<keyword evidence="3 6" id="KW-0812">Transmembrane</keyword>
<dbReference type="PANTHER" id="PTHR31272">
    <property type="entry name" value="CYTOCHROME C-TYPE BIOGENESIS PROTEIN HI_1454-RELATED"/>
    <property type="match status" value="1"/>
</dbReference>
<feature type="transmembrane region" description="Helical" evidence="6">
    <location>
        <begin position="74"/>
        <end position="93"/>
    </location>
</feature>
<organism evidence="8 9">
    <name type="scientific">Candidatus Roizmanbacteria bacterium CG_4_9_14_3_um_filter_33_18</name>
    <dbReference type="NCBI Taxonomy" id="1974841"/>
    <lineage>
        <taxon>Bacteria</taxon>
        <taxon>Candidatus Roizmaniibacteriota</taxon>
    </lineage>
</organism>
<dbReference type="GO" id="GO:0017004">
    <property type="term" value="P:cytochrome complex assembly"/>
    <property type="evidence" value="ECO:0007669"/>
    <property type="project" value="InterPro"/>
</dbReference>
<evidence type="ECO:0000256" key="6">
    <source>
        <dbReference type="SAM" id="Phobius"/>
    </source>
</evidence>
<comment type="subcellular location">
    <subcellularLocation>
        <location evidence="1">Membrane</location>
        <topology evidence="1">Multi-pass membrane protein</topology>
    </subcellularLocation>
</comment>
<feature type="transmembrane region" description="Helical" evidence="6">
    <location>
        <begin position="150"/>
        <end position="172"/>
    </location>
</feature>
<name>A0A2M7XXE1_9BACT</name>
<evidence type="ECO:0000313" key="9">
    <source>
        <dbReference type="Proteomes" id="UP000229647"/>
    </source>
</evidence>
<proteinExistence type="inferred from homology"/>
<sequence length="252" mass="27620">MFLLIPIAFLSGVLTVFSPCVLPILPIILTSGIDGKISRIRGVITGLVVSFTIVSLLLATIVKALGIPVDTIRNFAIILLVIFGLSMIFPVIWEKVQIFIEQHWKMKLIKHYNDGFEGGFLTGVSLGIIWTPCIGPVIATVSTLAATNSFSVWTVVIAFAFALGTGVPLYFIARGGRTITSKLTVVKKNNQLIRQIFGVIIIATALFIWSGGDRTLQSWTLAHLPLSWTQLATTFENKININQALQKLKKNK</sequence>
<dbReference type="InterPro" id="IPR003834">
    <property type="entry name" value="Cyt_c_assmbl_TM_dom"/>
</dbReference>
<evidence type="ECO:0000256" key="2">
    <source>
        <dbReference type="ARBA" id="ARBA00006143"/>
    </source>
</evidence>
<evidence type="ECO:0000256" key="5">
    <source>
        <dbReference type="ARBA" id="ARBA00023136"/>
    </source>
</evidence>
<dbReference type="Pfam" id="PF02683">
    <property type="entry name" value="DsbD_TM"/>
    <property type="match status" value="1"/>
</dbReference>
<evidence type="ECO:0000259" key="7">
    <source>
        <dbReference type="Pfam" id="PF02683"/>
    </source>
</evidence>
<protein>
    <recommendedName>
        <fullName evidence="7">Cytochrome C biogenesis protein transmembrane domain-containing protein</fullName>
    </recommendedName>
</protein>
<dbReference type="GO" id="GO:0016020">
    <property type="term" value="C:membrane"/>
    <property type="evidence" value="ECO:0007669"/>
    <property type="project" value="UniProtKB-SubCell"/>
</dbReference>
<accession>A0A2M7XXE1</accession>
<feature type="transmembrane region" description="Helical" evidence="6">
    <location>
        <begin position="6"/>
        <end position="30"/>
    </location>
</feature>
<reference evidence="9" key="1">
    <citation type="submission" date="2017-09" db="EMBL/GenBank/DDBJ databases">
        <title>Depth-based differentiation of microbial function through sediment-hosted aquifers and enrichment of novel symbionts in the deep terrestrial subsurface.</title>
        <authorList>
            <person name="Probst A.J."/>
            <person name="Ladd B."/>
            <person name="Jarett J.K."/>
            <person name="Geller-Mcgrath D.E."/>
            <person name="Sieber C.M.K."/>
            <person name="Emerson J.B."/>
            <person name="Anantharaman K."/>
            <person name="Thomas B.C."/>
            <person name="Malmstrom R."/>
            <person name="Stieglmeier M."/>
            <person name="Klingl A."/>
            <person name="Woyke T."/>
            <person name="Ryan C.M."/>
            <person name="Banfield J.F."/>
        </authorList>
    </citation>
    <scope>NUCLEOTIDE SEQUENCE [LARGE SCALE GENOMIC DNA]</scope>
</reference>
<feature type="domain" description="Cytochrome C biogenesis protein transmembrane" evidence="7">
    <location>
        <begin position="3"/>
        <end position="209"/>
    </location>
</feature>
<keyword evidence="5 6" id="KW-0472">Membrane</keyword>
<evidence type="ECO:0000256" key="3">
    <source>
        <dbReference type="ARBA" id="ARBA00022692"/>
    </source>
</evidence>
<dbReference type="Proteomes" id="UP000229647">
    <property type="component" value="Unassembled WGS sequence"/>
</dbReference>